<dbReference type="InterPro" id="IPR049826">
    <property type="entry name" value="Ig-like_ice"/>
</dbReference>
<dbReference type="RefSeq" id="WP_174361385.1">
    <property type="nucleotide sequence ID" value="NZ_SUQN01000008.1"/>
</dbReference>
<dbReference type="NCBIfam" id="NF012196">
    <property type="entry name" value="Ig_like_ice"/>
    <property type="match status" value="27"/>
</dbReference>
<evidence type="ECO:0000313" key="1">
    <source>
        <dbReference type="EMBL" id="NTZ52534.1"/>
    </source>
</evidence>
<organism evidence="1 2">
    <name type="scientific">Citrobacter gillenii</name>
    <dbReference type="NCBI Taxonomy" id="67828"/>
    <lineage>
        <taxon>Bacteria</taxon>
        <taxon>Pseudomonadati</taxon>
        <taxon>Pseudomonadota</taxon>
        <taxon>Gammaproteobacteria</taxon>
        <taxon>Enterobacterales</taxon>
        <taxon>Enterobacteriaceae</taxon>
        <taxon>Citrobacter</taxon>
        <taxon>Citrobacter freundii complex</taxon>
    </lineage>
</organism>
<name>A0ABD6M775_9ENTR</name>
<dbReference type="Gene3D" id="2.60.40.10">
    <property type="entry name" value="Immunoglobulins"/>
    <property type="match status" value="28"/>
</dbReference>
<dbReference type="NCBIfam" id="NF033682">
    <property type="entry name" value="retention_LapA"/>
    <property type="match status" value="1"/>
</dbReference>
<evidence type="ECO:0000313" key="2">
    <source>
        <dbReference type="Proteomes" id="UP000729009"/>
    </source>
</evidence>
<comment type="caution">
    <text evidence="1">The sequence shown here is derived from an EMBL/GenBank/DDBJ whole genome shotgun (WGS) entry which is preliminary data.</text>
</comment>
<dbReference type="InterPro" id="IPR013783">
    <property type="entry name" value="Ig-like_fold"/>
</dbReference>
<dbReference type="InterPro" id="IPR047777">
    <property type="entry name" value="LapA-like_RM"/>
</dbReference>
<proteinExistence type="predicted"/>
<protein>
    <submittedName>
        <fullName evidence="1">Retention module-containing protein</fullName>
    </submittedName>
</protein>
<dbReference type="Proteomes" id="UP000729009">
    <property type="component" value="Unassembled WGS sequence"/>
</dbReference>
<sequence length="3370" mass="353132">MSKLLGVIKAIIGQVYVVEANGTQRLVHEGDRISLGEEIVTGAGGAVSISLPNGQTVDIGRNSHWGEHGIQVSHNPNHDAQDIAAVQKAIADGADPTQILDATAAGNDEPVPMEGGGGGHTRVQLELTGQVVDPTAGFGTKGLGSPNGDINLPVAGILSGSASLFPPEVTIAEFAGNDGYINKNEFHRTHLSGTSNQNHVTLTFTDSQKNTFTVDVPVRNGHWFIDTDLGGLQPGNVTVVATATDVSGRTAQTFDNALIDITGPRIDITVDNVTPDNLINYEESLHTQTIIHGHVGGDAKPGDIVTLLVDGKEYTGIVTDPGNGPLTYNIPVLTHGLLNDPTFHATLTSTDDAGNTTTVSTEHHVESDLLAQNAVTIETVANDDVVNASENRMPTLITGVASGDAKAGDPVTLTVQGKEFHGTVFDDHGQLRYEIEVPRGTLKEGVNDVQVKVVSHDDVGNEATAVTHKNVVLDTVAANAISIDTVADDNIVNRSESRMPTLISGAVTGDAQPGDPVAVQVNGQTFNGVVVTDEHGALRYNVAVPTSALHEGRNDVQVTVTGVDTAGNTAVAVQNTTVTLDTQAADAISIDTVADDNTVNRSESRMPTLISGAVTGDAQPGDPVAVQVNGQTFNGVVVTDEHGELRYNVAVPTSALHEGRNDVQVTVTGVDTAGNTAVAVQNTTVTLDTLAHNALTIDDVTADNILNRSELYMRHQVVTGTVSGEDARAGDRVDLVINGHDYHGRVIDLGNGSLGYRIAVDSAAFADNSGKVLKDVDVHASVVSQDAAANVAVAVSTHTVHIDNYAENGVDIRPVATDDVVNSTENRMPTMISGKVDGPDARAGDVVTVSVQGQTFTGTVVNDNGHLRYEVAVPTGTLKEGRNGVVVTVVSHDKAGNEVTALDHRTVVLDTEAHNALTIDDVTADNILNRSELYMRHQVVTGTVSGEDARAGDRVDLVINGHDYHGRVIDLGNGSLGYRIAVDSAAFADNSGKVLKDVDVHASVVSQDAAGNVAVAVSTHTVHIDNYAENGVDIRPVATDDVVNSTENRMPTMISGKVDGPDARAGDVVTVSVQGQTFTGTVVNDNGHLRYEVAVPTGTLLPGRNGVVVTVVSHDKAGNEVTALDHRTVVLDTEAHNGISIDDVTVDNTLDFNELSAKTRTITGTVSGEDARAGDRVDLVINGHDYHGRVIDLGNGSLGYSIAVDSAAFADNSGMVLKDVDVHASVVSQDAAGNVAVAVSTHTVHLDNYAENQVHIDQVAVDDIINIKEFSENGGVTHITGTVTGIDAKAGDVVTLELKGGYTLTTTVIALAGGGLGYSFPVNTHMLITHPEIYVTVTSTDAAGNSVTHSESKAIDSDMYTQSHITIDGVTADNVINIKESTDNNGQTKISGTVSGDAKLHDTVELMIDGHRYSGFVEALPGGNLGYHILVDTQSLVNDPVIHARINTTDNHGNESTATTERTVGLDLDASASIGIDTVAGDDIISHAESLLNTTTITGPVGGDAKPGDVVTLTFNNQTWHGSVVLLADGSLGYSIPVSTKNLPDGVDQNVHVSISTVDEHGNQLTVSHDHTVHIDLHADAKITIDKVTDDNVLNHFELDKPKQLVSGTVGGDAQVGDAVNIEINGYTFTGKVIDLGGGKLGYQIPVDSAAFSNNQGNQDINVTFTATVTSHDAVGNEVTIGTSHTVHIDNHARAGITVDTVAGDDVLNGAEAARHTTEVMGTVSGDVKFGDKVQIIVNGHTYNTTVQHLPEHNGALGYKLDVLTRDLLKDPHIIAQVNGVDDPHNIQHVQTPHDLTVDLHAKAMLSIDPVTGDNRVNGDESHQPFTWVTGKVAGDVHVNDVVYLTVKGHVLTGKVVDLGGGVLGYSIKVSTADLLADPHLTATVSTTDAAGNVAKADAETTVIIDTRVDAAIKIDTVTPDNTLNRDEQMQGHTLVSGTVTGEVHPGDPLVMTINGQIYTGVVEDLGGNKMGFHISVATSDIIASPHIDVSMDVTDTAQNHAHITAHHNVGLDDKAYAAITIDPVTGDKVLNGAELQKTTTVVSGTVGGDAKAGDIVHLNIGGHLVDTQVIPLPNLGGTLGYSVDVTTQWLQHDPHITATITATDPHGNSATAQAQDVLTIDDHAVATVHINPIVTADHDSVINYNEAHNPLTAVTGTVGGDVLVGDWVELTVNNQVYYAQVQDSNGQHTFSADVSTLDLLLDPHIHAKVSATDAAGNVAYGHDDRPVVIDTHADARITIDSMTTGLLPNMTTPQDLAPGRKPDYVIVTGHVDPDAKLNDEVILIVGNGIRYTTHVIELPNHILGFQASVSTGDLGDNGNITVSITTHDDHGNTATATDHKLIDLPWTHNQAVSGNTPYIMHNPPAITTPPTGTGTTVPHQPQVHLTVDKVTGDDVLNHDEVNNATTPVRGRVTGDVHANDVVTVTVNGVDYHGKVFAIPGLSGEFGYQVDVPSNVLQAHPTFDVSVTVTEGNLTGSDTQHKVISIDTDNPITINMNPVASDDVINGKEALTGKTMITGTVKGEGLHDGSVVSLQVNGNTLTTVVHNNNGTLEWSKEVSINDLRTNPTIVATVTGTDAAGNTVTGSTDRHLIVDLNAVAGVTIDNITADNVLNAQESDVTVHPMTTVTGSVTGDVKSGDIVTLEVDNHTYTATVDNQLHYSVDIDTQHLNADHSIVAKVTGHDVHGNDQDASYTKNFTRDTTAAATVTINTVGGDDVINADEVKAGQIEVSGTVGGDVHKGDKVHITVNNITVDADVVELPHMNGQLGYSALVSTAGLQTDPTIYVSVTGEDAAKNTQTANSQKPVTIDTNVVAEIHLDKVSDDDVLNNAQTKLQHTKISGYVTGDVDVGDLVTIRVGGKDLVAKVASSGGKKVFSVDASTVDLVHDQNITAHVTAHDDAGNRQEIDTAKTLTIDREAKGTVDIDNVTADNVLNQQELQALKTTITGTVGGDAQKGDPVVLTIGNSTFNGSVDVLPSGKLGYQIDVDTDVLKANTSIDAKVTGHDAPGNPYSIHISHSYVVDDHAEGTIVINNGIAGDNAVNQTESQHDTVISGVVTGDAKMGDSVTLTVNSFSTTVKVTQDPHSNKLVYAVAVPTSALNEGDNDVQVKTTVKDAAGNTLDVTNHKTVVLDTHADATIVVDKITGDNHISQAESQNAITHLTGSVTGDVHDGEHITARVNGHQYDTVIHLNNNELRYDFAVDTSTLRTGHNRVSVMVEANDNHGNTTTHAQMADVTMEDHAPVKAHAADKGQHAAAQHALHNLFDDSALSLSYAPAASAHGQAAAVLGPDDKAKAVLDKVDLSDLARELHEGVDIAKYIQSGGDHHLIASPAKVAHGIDTAVSTPLSSDVHASTYSLDHLIAKPEQNHSH</sequence>
<reference evidence="1 2" key="1">
    <citation type="submission" date="2019-05" db="EMBL/GenBank/DDBJ databases">
        <title>Draft genomes of bacterial isolates retrieved from different Forrest soils.</title>
        <authorList>
            <person name="Soares-Castro P."/>
            <person name="Santos P.M."/>
        </authorList>
    </citation>
    <scope>NUCLEOTIDE SEQUENCE [LARGE SCALE GENOMIC DNA]</scope>
    <source>
        <strain evidence="1 2">UMG736</strain>
    </source>
</reference>
<dbReference type="NCBIfam" id="NF033510">
    <property type="entry name" value="Ca_tandemer"/>
    <property type="match status" value="20"/>
</dbReference>
<gene>
    <name evidence="1" type="ORF">FCH32_19890</name>
</gene>
<dbReference type="EMBL" id="SUQN01000008">
    <property type="protein sequence ID" value="NTZ52534.1"/>
    <property type="molecule type" value="Genomic_DNA"/>
</dbReference>
<keyword evidence="2" id="KW-1185">Reference proteome</keyword>
<accession>A0ABD6M775</accession>